<sequence>MKIVQLITRLDDLGGAQMHLRDLVVELKAEGHDVSVITGKIGPVSEYLVKHGVNVIHLHSLVREIHPFFDLKAALTLRDLLIVLKPDLIATHSSKAGLIGRIIGANLGIPTIFTAHGWAFTEGVSYRKRKTYQLLERLAAPFSSRVITVSNYDYELALKHQVIQDNKLSMVWNGVKDFPNIALSTVSSPIPKIVMVARFAEPKDHLSLVKALNELRTISWELQLIGDGPMKASIEHYVDSLQLGDKIKFLGSRNDVESLLSQADIFVLLSKYEGLPLSLIEALRAGLPVIASNVGGVKEIILNNKNGYLVNPEDKSDLILKLMQLILSSETRSRMGKLGRRIYEESFTFEKMMNQTLSIYKTALNDHHNLVSFQEKKRILNRKKPNLRRTIREREEEQNPSSNSINQYRRSTGNRP</sequence>
<dbReference type="SUPFAM" id="SSF53756">
    <property type="entry name" value="UDP-Glycosyltransferase/glycogen phosphorylase"/>
    <property type="match status" value="1"/>
</dbReference>
<dbReference type="CDD" id="cd03808">
    <property type="entry name" value="GT4_CapM-like"/>
    <property type="match status" value="1"/>
</dbReference>
<dbReference type="Proteomes" id="UP001377337">
    <property type="component" value="Chromosome"/>
</dbReference>
<protein>
    <submittedName>
        <fullName evidence="4">Glycosyltransferase family 4 protein</fullName>
    </submittedName>
</protein>
<feature type="compositionally biased region" description="Polar residues" evidence="1">
    <location>
        <begin position="399"/>
        <end position="416"/>
    </location>
</feature>
<dbReference type="Pfam" id="PF00534">
    <property type="entry name" value="Glycos_transf_1"/>
    <property type="match status" value="1"/>
</dbReference>
<dbReference type="PANTHER" id="PTHR12526">
    <property type="entry name" value="GLYCOSYLTRANSFERASE"/>
    <property type="match status" value="1"/>
</dbReference>
<evidence type="ECO:0000256" key="1">
    <source>
        <dbReference type="SAM" id="MobiDB-lite"/>
    </source>
</evidence>
<dbReference type="PANTHER" id="PTHR12526:SF630">
    <property type="entry name" value="GLYCOSYLTRANSFERASE"/>
    <property type="match status" value="1"/>
</dbReference>
<organism evidence="4 5">
    <name type="scientific">Metabacillus sediminis</name>
    <dbReference type="NCBI Taxonomy" id="3117746"/>
    <lineage>
        <taxon>Bacteria</taxon>
        <taxon>Bacillati</taxon>
        <taxon>Bacillota</taxon>
        <taxon>Bacilli</taxon>
        <taxon>Bacillales</taxon>
        <taxon>Bacillaceae</taxon>
        <taxon>Metabacillus</taxon>
    </lineage>
</organism>
<evidence type="ECO:0000313" key="5">
    <source>
        <dbReference type="Proteomes" id="UP001377337"/>
    </source>
</evidence>
<gene>
    <name evidence="4" type="ORF">WCV65_13350</name>
</gene>
<dbReference type="InterPro" id="IPR001296">
    <property type="entry name" value="Glyco_trans_1"/>
</dbReference>
<accession>A0ABZ2NCS1</accession>
<feature type="domain" description="Glycosyltransferase subfamily 4-like N-terminal" evidence="3">
    <location>
        <begin position="14"/>
        <end position="175"/>
    </location>
</feature>
<dbReference type="InterPro" id="IPR028098">
    <property type="entry name" value="Glyco_trans_4-like_N"/>
</dbReference>
<name>A0ABZ2NCS1_9BACI</name>
<dbReference type="EMBL" id="CP147407">
    <property type="protein sequence ID" value="WXB95547.1"/>
    <property type="molecule type" value="Genomic_DNA"/>
</dbReference>
<evidence type="ECO:0000313" key="4">
    <source>
        <dbReference type="EMBL" id="WXB95547.1"/>
    </source>
</evidence>
<proteinExistence type="predicted"/>
<feature type="region of interest" description="Disordered" evidence="1">
    <location>
        <begin position="385"/>
        <end position="416"/>
    </location>
</feature>
<dbReference type="Pfam" id="PF13439">
    <property type="entry name" value="Glyco_transf_4"/>
    <property type="match status" value="1"/>
</dbReference>
<reference evidence="4 5" key="1">
    <citation type="submission" date="2024-02" db="EMBL/GenBank/DDBJ databases">
        <title>Seven novel Bacillus-like species.</title>
        <authorList>
            <person name="Liu G."/>
        </authorList>
    </citation>
    <scope>NUCLEOTIDE SEQUENCE [LARGE SCALE GENOMIC DNA]</scope>
    <source>
        <strain evidence="4 5">FJAT-52054</strain>
    </source>
</reference>
<evidence type="ECO:0000259" key="3">
    <source>
        <dbReference type="Pfam" id="PF13439"/>
    </source>
</evidence>
<evidence type="ECO:0000259" key="2">
    <source>
        <dbReference type="Pfam" id="PF00534"/>
    </source>
</evidence>
<keyword evidence="5" id="KW-1185">Reference proteome</keyword>
<dbReference type="RefSeq" id="WP_338777106.1">
    <property type="nucleotide sequence ID" value="NZ_CP147407.1"/>
</dbReference>
<dbReference type="Gene3D" id="3.40.50.2000">
    <property type="entry name" value="Glycogen Phosphorylase B"/>
    <property type="match status" value="2"/>
</dbReference>
<feature type="domain" description="Glycosyl transferase family 1" evidence="2">
    <location>
        <begin position="191"/>
        <end position="340"/>
    </location>
</feature>